<protein>
    <submittedName>
        <fullName evidence="2">VOC family protein</fullName>
    </submittedName>
</protein>
<comment type="caution">
    <text evidence="2">The sequence shown here is derived from an EMBL/GenBank/DDBJ whole genome shotgun (WGS) entry which is preliminary data.</text>
</comment>
<proteinExistence type="predicted"/>
<dbReference type="InterPro" id="IPR029068">
    <property type="entry name" value="Glyas_Bleomycin-R_OHBP_Dase"/>
</dbReference>
<dbReference type="PROSITE" id="PS00934">
    <property type="entry name" value="GLYOXALASE_I_1"/>
    <property type="match status" value="1"/>
</dbReference>
<dbReference type="CDD" id="cd06587">
    <property type="entry name" value="VOC"/>
    <property type="match status" value="1"/>
</dbReference>
<dbReference type="EMBL" id="DSJL01000011">
    <property type="protein sequence ID" value="HEF65202.1"/>
    <property type="molecule type" value="Genomic_DNA"/>
</dbReference>
<accession>A0A7C2ASR1</accession>
<dbReference type="GO" id="GO:0046872">
    <property type="term" value="F:metal ion binding"/>
    <property type="evidence" value="ECO:0007669"/>
    <property type="project" value="UniProtKB-KW"/>
</dbReference>
<dbReference type="AlphaFoldDB" id="A0A7C2ASR1"/>
<dbReference type="Gene3D" id="3.10.180.10">
    <property type="entry name" value="2,3-Dihydroxybiphenyl 1,2-Dioxygenase, domain 1"/>
    <property type="match status" value="1"/>
</dbReference>
<name>A0A7C2ASR1_THERO</name>
<dbReference type="InterPro" id="IPR004360">
    <property type="entry name" value="Glyas_Fos-R_dOase_dom"/>
</dbReference>
<dbReference type="InterPro" id="IPR018146">
    <property type="entry name" value="Glyoxalase_1_CS"/>
</dbReference>
<organism evidence="2">
    <name type="scientific">Thermomicrobium roseum</name>
    <dbReference type="NCBI Taxonomy" id="500"/>
    <lineage>
        <taxon>Bacteria</taxon>
        <taxon>Pseudomonadati</taxon>
        <taxon>Thermomicrobiota</taxon>
        <taxon>Thermomicrobia</taxon>
        <taxon>Thermomicrobiales</taxon>
        <taxon>Thermomicrobiaceae</taxon>
        <taxon>Thermomicrobium</taxon>
    </lineage>
</organism>
<dbReference type="SUPFAM" id="SSF54593">
    <property type="entry name" value="Glyoxalase/Bleomycin resistance protein/Dihydroxybiphenyl dioxygenase"/>
    <property type="match status" value="1"/>
</dbReference>
<dbReference type="PROSITE" id="PS51819">
    <property type="entry name" value="VOC"/>
    <property type="match status" value="1"/>
</dbReference>
<dbReference type="InterPro" id="IPR037523">
    <property type="entry name" value="VOC_core"/>
</dbReference>
<reference evidence="2" key="1">
    <citation type="journal article" date="2020" name="mSystems">
        <title>Genome- and Community-Level Interaction Insights into Carbon Utilization and Element Cycling Functions of Hydrothermarchaeota in Hydrothermal Sediment.</title>
        <authorList>
            <person name="Zhou Z."/>
            <person name="Liu Y."/>
            <person name="Xu W."/>
            <person name="Pan J."/>
            <person name="Luo Z.H."/>
            <person name="Li M."/>
        </authorList>
    </citation>
    <scope>NUCLEOTIDE SEQUENCE [LARGE SCALE GENOMIC DNA]</scope>
    <source>
        <strain evidence="2">SpSt-222</strain>
    </source>
</reference>
<evidence type="ECO:0000313" key="2">
    <source>
        <dbReference type="EMBL" id="HEF65202.1"/>
    </source>
</evidence>
<sequence>MSEQIAPIQGALVPAPPGSGLLPYGLPDPGVQPLLPATRTVRIEAFQHVAIRVADLQVAENFYREFFGMEVVWRVRRAGDAWEYLPPDFDWDAGLRSGVFPQYVLLRNGPLALLLQFAGRGTVFVEPRLVHLSLRVAPETLLELRAEVLIRGYAVAESDEHSFVFRDPFGITWHLTDRPAS</sequence>
<dbReference type="GO" id="GO:0004462">
    <property type="term" value="F:lactoylglutathione lyase activity"/>
    <property type="evidence" value="ECO:0007669"/>
    <property type="project" value="InterPro"/>
</dbReference>
<evidence type="ECO:0000256" key="1">
    <source>
        <dbReference type="ARBA" id="ARBA00022723"/>
    </source>
</evidence>
<keyword evidence="1" id="KW-0479">Metal-binding</keyword>
<gene>
    <name evidence="2" type="ORF">ENP47_06370</name>
</gene>
<dbReference type="Pfam" id="PF00903">
    <property type="entry name" value="Glyoxalase"/>
    <property type="match status" value="1"/>
</dbReference>